<protein>
    <submittedName>
        <fullName evidence="1">Uncharacterized protein</fullName>
    </submittedName>
</protein>
<dbReference type="AlphaFoldDB" id="A0A0G1W2Q2"/>
<name>A0A0G1W2Q2_9BACT</name>
<proteinExistence type="predicted"/>
<dbReference type="EMBL" id="LCQD01000008">
    <property type="protein sequence ID" value="KKW12855.1"/>
    <property type="molecule type" value="Genomic_DNA"/>
</dbReference>
<reference evidence="1 2" key="1">
    <citation type="journal article" date="2015" name="Nature">
        <title>rRNA introns, odd ribosomes, and small enigmatic genomes across a large radiation of phyla.</title>
        <authorList>
            <person name="Brown C.T."/>
            <person name="Hug L.A."/>
            <person name="Thomas B.C."/>
            <person name="Sharon I."/>
            <person name="Castelle C.J."/>
            <person name="Singh A."/>
            <person name="Wilkins M.J."/>
            <person name="Williams K.H."/>
            <person name="Banfield J.F."/>
        </authorList>
    </citation>
    <scope>NUCLEOTIDE SEQUENCE [LARGE SCALE GENOMIC DNA]</scope>
</reference>
<dbReference type="Proteomes" id="UP000034588">
    <property type="component" value="Unassembled WGS sequence"/>
</dbReference>
<organism evidence="1 2">
    <name type="scientific">Candidatus Gottesmanbacteria bacterium GW2011_GWB1_49_7</name>
    <dbReference type="NCBI Taxonomy" id="1618448"/>
    <lineage>
        <taxon>Bacteria</taxon>
        <taxon>Candidatus Gottesmaniibacteriota</taxon>
    </lineage>
</organism>
<sequence>MTVQQAEVLAAQDPNHDWRIHLIAPLSECHYQRQGKELWVLYKKDKGSHNTSV</sequence>
<evidence type="ECO:0000313" key="1">
    <source>
        <dbReference type="EMBL" id="KKW12855.1"/>
    </source>
</evidence>
<gene>
    <name evidence="1" type="ORF">UY48_C0008G0030</name>
</gene>
<accession>A0A0G1W2Q2</accession>
<comment type="caution">
    <text evidence="1">The sequence shown here is derived from an EMBL/GenBank/DDBJ whole genome shotgun (WGS) entry which is preliminary data.</text>
</comment>
<evidence type="ECO:0000313" key="2">
    <source>
        <dbReference type="Proteomes" id="UP000034588"/>
    </source>
</evidence>